<dbReference type="RefSeq" id="WP_190890308.1">
    <property type="nucleotide sequence ID" value="NZ_JACWZY010000027.1"/>
</dbReference>
<dbReference type="Proteomes" id="UP000598820">
    <property type="component" value="Unassembled WGS sequence"/>
</dbReference>
<comment type="caution">
    <text evidence="1">The sequence shown here is derived from an EMBL/GenBank/DDBJ whole genome shotgun (WGS) entry which is preliminary data.</text>
</comment>
<sequence length="605" mass="70433">MSHIKDKWVIVFLIYADFRKKDKDKPKDALTMTEQMKAELNSMFKDILTVPLDSNRARMYVIMNTIDYKEEGSCKTEAKTLFYEIGNPNYLKYNQITACKVISNEIGDIDRPNPGNPVQKPEILKKILKDHIQVQREEEVFFITWDHGSAFGIFREVDHGVVMAELRKPIHHNLERYPYLAEFWNKALEKDFELTELVDQNNHKKIPDVIQIGHNLFRLENISIEQGFLEKSNLITQTKLKVIHKDSVFNGNKFRLVYNESSEEFEVHIDNPLDSLTFSNNVIAELTDVDVREILSNDELATVFKEWIGADKKVAVLLMMNCWMMNLHTMYSLHETVKCLVAPQGNIGTPGYNYRDILNYLFNPRSIFKSPEELAIRCVSTSENKRMRRRSIKLRADKEDMIDKWKIFAVDLQREGDNGIILIDHLNKINQFVDKLIPKDISAHEVQELISLYKSVRLVCFDFTLQGSFGGKSFIVDIINWFNILTDIGLRNPEILPIDHTNLSNIKNLVNTVRPQNVRKHLVLKESIGKDIYNYNGTPAGLDRAVVGFHPTGYGLFFPNEINNNQNLINNVKNDSLLQEFLLNWKKFIQSVYDKEIWKVFFDYK</sequence>
<organism evidence="1 2">
    <name type="scientific">Spirosoma profusum</name>
    <dbReference type="NCBI Taxonomy" id="2771354"/>
    <lineage>
        <taxon>Bacteria</taxon>
        <taxon>Pseudomonadati</taxon>
        <taxon>Bacteroidota</taxon>
        <taxon>Cytophagia</taxon>
        <taxon>Cytophagales</taxon>
        <taxon>Cytophagaceae</taxon>
        <taxon>Spirosoma</taxon>
    </lineage>
</organism>
<keyword evidence="2" id="KW-1185">Reference proteome</keyword>
<evidence type="ECO:0000313" key="1">
    <source>
        <dbReference type="EMBL" id="MBD2704041.1"/>
    </source>
</evidence>
<gene>
    <name evidence="1" type="ORF">IC229_25575</name>
</gene>
<name>A0A926Y169_9BACT</name>
<reference evidence="1" key="1">
    <citation type="submission" date="2020-09" db="EMBL/GenBank/DDBJ databases">
        <authorList>
            <person name="Kim M.K."/>
        </authorList>
    </citation>
    <scope>NUCLEOTIDE SEQUENCE</scope>
    <source>
        <strain evidence="1">BT702</strain>
    </source>
</reference>
<dbReference type="EMBL" id="JACWZY010000027">
    <property type="protein sequence ID" value="MBD2704041.1"/>
    <property type="molecule type" value="Genomic_DNA"/>
</dbReference>
<evidence type="ECO:0000313" key="2">
    <source>
        <dbReference type="Proteomes" id="UP000598820"/>
    </source>
</evidence>
<accession>A0A926Y169</accession>
<dbReference type="AlphaFoldDB" id="A0A926Y169"/>
<protein>
    <submittedName>
        <fullName evidence="1">Uncharacterized protein</fullName>
    </submittedName>
</protein>
<proteinExistence type="predicted"/>